<evidence type="ECO:0000313" key="3">
    <source>
        <dbReference type="EMBL" id="PZT49126.1"/>
    </source>
</evidence>
<comment type="caution">
    <text evidence="3">The sequence shown here is derived from an EMBL/GenBank/DDBJ whole genome shotgun (WGS) entry which is preliminary data.</text>
</comment>
<dbReference type="SUPFAM" id="SSF89392">
    <property type="entry name" value="Prokaryotic lipoproteins and lipoprotein localization factors"/>
    <property type="match status" value="1"/>
</dbReference>
<dbReference type="Proteomes" id="UP000249746">
    <property type="component" value="Unassembled WGS sequence"/>
</dbReference>
<keyword evidence="3" id="KW-0449">Lipoprotein</keyword>
<dbReference type="CDD" id="cd16325">
    <property type="entry name" value="LolA"/>
    <property type="match status" value="1"/>
</dbReference>
<dbReference type="EMBL" id="NBIU01000001">
    <property type="protein sequence ID" value="PZT49126.1"/>
    <property type="molecule type" value="Genomic_DNA"/>
</dbReference>
<evidence type="ECO:0000313" key="4">
    <source>
        <dbReference type="Proteomes" id="UP000249746"/>
    </source>
</evidence>
<feature type="chain" id="PRO_5015992356" evidence="2">
    <location>
        <begin position="25"/>
        <end position="180"/>
    </location>
</feature>
<dbReference type="NCBIfam" id="NF000664">
    <property type="entry name" value="PRK00031.2-2"/>
    <property type="match status" value="1"/>
</dbReference>
<dbReference type="Gene3D" id="2.50.20.10">
    <property type="entry name" value="Lipoprotein localisation LolA/LolB/LppX"/>
    <property type="match status" value="1"/>
</dbReference>
<dbReference type="InterPro" id="IPR029046">
    <property type="entry name" value="LolA/LolB/LppX"/>
</dbReference>
<keyword evidence="1 2" id="KW-0732">Signal</keyword>
<reference evidence="3 4" key="1">
    <citation type="submission" date="2017-03" db="EMBL/GenBank/DDBJ databases">
        <title>Genomic and clinical evidence uncovers the enterohepatic species Helicobacter valdiviensis as a potential human intestinal pathogen.</title>
        <authorList>
            <person name="Fresia P."/>
            <person name="Jara R."/>
            <person name="Sierra R."/>
            <person name="Ferres I."/>
            <person name="Greif G."/>
            <person name="Iraola G."/>
            <person name="Collado L."/>
        </authorList>
    </citation>
    <scope>NUCLEOTIDE SEQUENCE [LARGE SCALE GENOMIC DNA]</scope>
    <source>
        <strain evidence="3 4">WBE14</strain>
    </source>
</reference>
<keyword evidence="4" id="KW-1185">Reference proteome</keyword>
<gene>
    <name evidence="3" type="ORF">B6S12_00605</name>
</gene>
<dbReference type="RefSeq" id="WP_111228877.1">
    <property type="nucleotide sequence ID" value="NZ_NBIU01000001.1"/>
</dbReference>
<evidence type="ECO:0000256" key="2">
    <source>
        <dbReference type="SAM" id="SignalP"/>
    </source>
</evidence>
<evidence type="ECO:0000256" key="1">
    <source>
        <dbReference type="ARBA" id="ARBA00022729"/>
    </source>
</evidence>
<dbReference type="PANTHER" id="PTHR35869">
    <property type="entry name" value="OUTER-MEMBRANE LIPOPROTEIN CARRIER PROTEIN"/>
    <property type="match status" value="1"/>
</dbReference>
<dbReference type="NCBIfam" id="NF000663">
    <property type="entry name" value="PRK00031.2-1"/>
    <property type="match status" value="1"/>
</dbReference>
<dbReference type="PANTHER" id="PTHR35869:SF1">
    <property type="entry name" value="OUTER-MEMBRANE LIPOPROTEIN CARRIER PROTEIN"/>
    <property type="match status" value="1"/>
</dbReference>
<name>A0A2W6NNT6_9HELI</name>
<sequence length="180" mass="21203">MFKFLFLMFKIFCFSSFLLTNLKAFEPNKIQSLEANFTQTLTSEDNHKIIYEGEIFLKSPKSALWKYNNPIIKEVYIEGNTLIIYEPKLEQATFSTLKEELNLLTLLKEAKQVDKNHYEAILSNQIYSIELKSDLPYIIRYKDELNNKVEIQLKNIKINALKNDNIFDFTPPSNIDIIYQ</sequence>
<protein>
    <submittedName>
        <fullName evidence="3">Outer-membrane lipoprotein carrier protein</fullName>
    </submittedName>
</protein>
<dbReference type="AlphaFoldDB" id="A0A2W6NNT6"/>
<accession>A0A2W6NNT6</accession>
<organism evidence="3 4">
    <name type="scientific">Helicobacter valdiviensis</name>
    <dbReference type="NCBI Taxonomy" id="1458358"/>
    <lineage>
        <taxon>Bacteria</taxon>
        <taxon>Pseudomonadati</taxon>
        <taxon>Campylobacterota</taxon>
        <taxon>Epsilonproteobacteria</taxon>
        <taxon>Campylobacterales</taxon>
        <taxon>Helicobacteraceae</taxon>
        <taxon>Helicobacter</taxon>
    </lineage>
</organism>
<dbReference type="OrthoDB" id="5339202at2"/>
<feature type="signal peptide" evidence="2">
    <location>
        <begin position="1"/>
        <end position="24"/>
    </location>
</feature>
<dbReference type="InterPro" id="IPR004564">
    <property type="entry name" value="OM_lipoprot_carrier_LolA-like"/>
</dbReference>
<proteinExistence type="predicted"/>
<dbReference type="Pfam" id="PF03548">
    <property type="entry name" value="LolA"/>
    <property type="match status" value="1"/>
</dbReference>